<evidence type="ECO:0000313" key="5">
    <source>
        <dbReference type="Proteomes" id="UP000827092"/>
    </source>
</evidence>
<dbReference type="Proteomes" id="UP000827092">
    <property type="component" value="Unassembled WGS sequence"/>
</dbReference>
<feature type="domain" description="DDE Tnp4" evidence="3">
    <location>
        <begin position="131"/>
        <end position="198"/>
    </location>
</feature>
<accession>A0AAV6UAV8</accession>
<dbReference type="EMBL" id="JAFNEN010000539">
    <property type="protein sequence ID" value="KAG8180998.1"/>
    <property type="molecule type" value="Genomic_DNA"/>
</dbReference>
<organism evidence="4 5">
    <name type="scientific">Oedothorax gibbosus</name>
    <dbReference type="NCBI Taxonomy" id="931172"/>
    <lineage>
        <taxon>Eukaryota</taxon>
        <taxon>Metazoa</taxon>
        <taxon>Ecdysozoa</taxon>
        <taxon>Arthropoda</taxon>
        <taxon>Chelicerata</taxon>
        <taxon>Arachnida</taxon>
        <taxon>Araneae</taxon>
        <taxon>Araneomorphae</taxon>
        <taxon>Entelegynae</taxon>
        <taxon>Araneoidea</taxon>
        <taxon>Linyphiidae</taxon>
        <taxon>Erigoninae</taxon>
        <taxon>Oedothorax</taxon>
    </lineage>
</organism>
<dbReference type="AlphaFoldDB" id="A0AAV6UAV8"/>
<gene>
    <name evidence="4" type="ORF">JTE90_024746</name>
</gene>
<reference evidence="4 5" key="1">
    <citation type="journal article" date="2022" name="Nat. Ecol. Evol.">
        <title>A masculinizing supergene underlies an exaggerated male reproductive morph in a spider.</title>
        <authorList>
            <person name="Hendrickx F."/>
            <person name="De Corte Z."/>
            <person name="Sonet G."/>
            <person name="Van Belleghem S.M."/>
            <person name="Kostlbacher S."/>
            <person name="Vangestel C."/>
        </authorList>
    </citation>
    <scope>NUCLEOTIDE SEQUENCE [LARGE SCALE GENOMIC DNA]</scope>
    <source>
        <strain evidence="4">W744_W776</strain>
    </source>
</reference>
<dbReference type="Pfam" id="PF13359">
    <property type="entry name" value="DDE_Tnp_4"/>
    <property type="match status" value="1"/>
</dbReference>
<evidence type="ECO:0000256" key="2">
    <source>
        <dbReference type="ARBA" id="ARBA00022723"/>
    </source>
</evidence>
<protein>
    <recommendedName>
        <fullName evidence="3">DDE Tnp4 domain-containing protein</fullName>
    </recommendedName>
</protein>
<evidence type="ECO:0000256" key="1">
    <source>
        <dbReference type="ARBA" id="ARBA00001968"/>
    </source>
</evidence>
<dbReference type="GO" id="GO:0046872">
    <property type="term" value="F:metal ion binding"/>
    <property type="evidence" value="ECO:0007669"/>
    <property type="project" value="UniProtKB-KW"/>
</dbReference>
<comment type="caution">
    <text evidence="4">The sequence shown here is derived from an EMBL/GenBank/DDBJ whole genome shotgun (WGS) entry which is preliminary data.</text>
</comment>
<sequence>MALKPFDNKGKGDGFHWICRTADHTCKRSIRKDTWMEDAASLHKASLCPGTSSYWSQIGHNLDEVGIKWRTAEHIKSFWCSALHCMYHNQPHMQISRSSLSQCNSVSHGSLLEIANSFLGLGGLPGVFGAVDGTHILIKAPSINAKEYYCSRKSHYSVLLQGVADHKKRFTNVYFGWPGSIHDARVLFNSPLHDKCESGEILDRMRFLVK</sequence>
<comment type="cofactor">
    <cofactor evidence="1">
        <name>a divalent metal cation</name>
        <dbReference type="ChEBI" id="CHEBI:60240"/>
    </cofactor>
</comment>
<evidence type="ECO:0000259" key="3">
    <source>
        <dbReference type="Pfam" id="PF13359"/>
    </source>
</evidence>
<proteinExistence type="predicted"/>
<name>A0AAV6UAV8_9ARAC</name>
<evidence type="ECO:0000313" key="4">
    <source>
        <dbReference type="EMBL" id="KAG8180998.1"/>
    </source>
</evidence>
<keyword evidence="5" id="KW-1185">Reference proteome</keyword>
<keyword evidence="2" id="KW-0479">Metal-binding</keyword>
<dbReference type="InterPro" id="IPR027806">
    <property type="entry name" value="HARBI1_dom"/>
</dbReference>